<evidence type="ECO:0000256" key="4">
    <source>
        <dbReference type="ARBA" id="ARBA00022692"/>
    </source>
</evidence>
<dbReference type="Pfam" id="PF02321">
    <property type="entry name" value="OEP"/>
    <property type="match status" value="2"/>
</dbReference>
<proteinExistence type="inferred from homology"/>
<feature type="signal peptide" evidence="10">
    <location>
        <begin position="1"/>
        <end position="22"/>
    </location>
</feature>
<evidence type="ECO:0000256" key="7">
    <source>
        <dbReference type="ARBA" id="ARBA00023139"/>
    </source>
</evidence>
<comment type="caution">
    <text evidence="13">The sequence shown here is derived from an EMBL/GenBank/DDBJ whole genome shotgun (WGS) entry which is preliminary data.</text>
</comment>
<evidence type="ECO:0000256" key="5">
    <source>
        <dbReference type="ARBA" id="ARBA00022729"/>
    </source>
</evidence>
<keyword evidence="7 10" id="KW-0564">Palmitate</keyword>
<protein>
    <submittedName>
        <fullName evidence="13">Efflux transporter outer membrane subunit</fullName>
    </submittedName>
</protein>
<gene>
    <name evidence="13" type="ORF">WAT24_00785</name>
</gene>
<evidence type="ECO:0000313" key="14">
    <source>
        <dbReference type="Proteomes" id="UP001381174"/>
    </source>
</evidence>
<keyword evidence="11" id="KW-0175">Coiled coil</keyword>
<feature type="chain" id="PRO_5044989600" evidence="10">
    <location>
        <begin position="23"/>
        <end position="498"/>
    </location>
</feature>
<dbReference type="PROSITE" id="PS51257">
    <property type="entry name" value="PROKAR_LIPOPROTEIN"/>
    <property type="match status" value="1"/>
</dbReference>
<keyword evidence="8 10" id="KW-0449">Lipoprotein</keyword>
<evidence type="ECO:0000256" key="10">
    <source>
        <dbReference type="RuleBase" id="RU362097"/>
    </source>
</evidence>
<dbReference type="EMBL" id="JBBBNY010000001">
    <property type="protein sequence ID" value="MEI7035286.1"/>
    <property type="molecule type" value="Genomic_DNA"/>
</dbReference>
<name>A0ABU8J6X9_9GAMM</name>
<dbReference type="PANTHER" id="PTHR30203:SF20">
    <property type="entry name" value="MULTIDRUG RESISTANCE OUTER MEMBRANE PROTEIN MDTP-RELATED"/>
    <property type="match status" value="1"/>
</dbReference>
<dbReference type="NCBIfam" id="TIGR01845">
    <property type="entry name" value="outer_NodT"/>
    <property type="match status" value="1"/>
</dbReference>
<keyword evidence="6 10" id="KW-0472">Membrane</keyword>
<reference evidence="13 14" key="1">
    <citation type="journal article" date="2014" name="Int. J. Syst. Evol. Microbiol.">
        <title>Fulvimonas yonginensis sp. nov., isolated from greenhouse soil, and emended description of the genus Fulvimonas.</title>
        <authorList>
            <person name="Ahn J.H."/>
            <person name="Kim S.J."/>
            <person name="Weon H.Y."/>
            <person name="Hong S.B."/>
            <person name="Seok S.J."/>
            <person name="Kwon S.W."/>
        </authorList>
    </citation>
    <scope>NUCLEOTIDE SEQUENCE [LARGE SCALE GENOMIC DNA]</scope>
    <source>
        <strain evidence="13 14">KACC 16952</strain>
    </source>
</reference>
<dbReference type="SUPFAM" id="SSF56954">
    <property type="entry name" value="Outer membrane efflux proteins (OEP)"/>
    <property type="match status" value="1"/>
</dbReference>
<feature type="region of interest" description="Disordered" evidence="12">
    <location>
        <begin position="470"/>
        <end position="498"/>
    </location>
</feature>
<organism evidence="13 14">
    <name type="scientific">Fulvimonas yonginensis</name>
    <dbReference type="NCBI Taxonomy" id="1495200"/>
    <lineage>
        <taxon>Bacteria</taxon>
        <taxon>Pseudomonadati</taxon>
        <taxon>Pseudomonadota</taxon>
        <taxon>Gammaproteobacteria</taxon>
        <taxon>Lysobacterales</taxon>
        <taxon>Rhodanobacteraceae</taxon>
        <taxon>Fulvimonas</taxon>
    </lineage>
</organism>
<evidence type="ECO:0000256" key="8">
    <source>
        <dbReference type="ARBA" id="ARBA00023288"/>
    </source>
</evidence>
<evidence type="ECO:0000256" key="12">
    <source>
        <dbReference type="SAM" id="MobiDB-lite"/>
    </source>
</evidence>
<dbReference type="InterPro" id="IPR010131">
    <property type="entry name" value="MdtP/NodT-like"/>
</dbReference>
<keyword evidence="4 10" id="KW-0812">Transmembrane</keyword>
<evidence type="ECO:0000256" key="9">
    <source>
        <dbReference type="ARBA" id="ARBA00037313"/>
    </source>
</evidence>
<evidence type="ECO:0000256" key="3">
    <source>
        <dbReference type="ARBA" id="ARBA00022452"/>
    </source>
</evidence>
<keyword evidence="5 10" id="KW-0732">Signal</keyword>
<comment type="subcellular location">
    <subcellularLocation>
        <location evidence="10">Cell outer membrane</location>
        <topology evidence="10">Lipid-anchor</topology>
    </subcellularLocation>
    <subcellularLocation>
        <location evidence="1">Membrane</location>
    </subcellularLocation>
</comment>
<evidence type="ECO:0000313" key="13">
    <source>
        <dbReference type="EMBL" id="MEI7035286.1"/>
    </source>
</evidence>
<feature type="compositionally biased region" description="Polar residues" evidence="12">
    <location>
        <begin position="487"/>
        <end position="498"/>
    </location>
</feature>
<sequence>MRLQFLAAATALTLVLAGCASSGGLHPDGTPLEPSALKAQRSLAGQALTPAAWPAQNWWTGLDDPQLDALIDEALAGNPGLAVVDARARTAQAAAGVADAARRPQLGLGASVAGAKPPSGLLGDKAHFSVAKFGYLSFDWGPDPWGGKRAAWEAVLGQARAAEVEARAARIELSTNVARAYVQLGYAWTQHDLAQAELERARKARELTAQRVRAGLDSQLQLKQGDAEVASAEQQLAVARRAIDAARTALSVLLGKGPDRGLDIARPQPLAPQALAVPADLPVELLGHRADLVAARWRVEAAGRDIAAARTEFLPNVKLGAMAGLLAMGGNPLLRASSLFYQVGPSLSLPIFDGGRLRANLAGKDAQYDLAVAQYNQTLVGALNEVADDYAAQQSLAEQVAAQQRALDAAHDAWRLAEQRYRAGVGSYLEALSVRQQLLVAEQRMAALKAQQVDLSVQLIQALGGGYRPENQASSGGYRPEAATGPQAASSPSTPAHS</sequence>
<dbReference type="RefSeq" id="WP_336805902.1">
    <property type="nucleotide sequence ID" value="NZ_JBBBNY010000001.1"/>
</dbReference>
<keyword evidence="14" id="KW-1185">Reference proteome</keyword>
<dbReference type="PANTHER" id="PTHR30203">
    <property type="entry name" value="OUTER MEMBRANE CATION EFFLUX PROTEIN"/>
    <property type="match status" value="1"/>
</dbReference>
<feature type="coiled-coil region" evidence="11">
    <location>
        <begin position="222"/>
        <end position="249"/>
    </location>
</feature>
<dbReference type="Gene3D" id="1.20.1600.10">
    <property type="entry name" value="Outer membrane efflux proteins (OEP)"/>
    <property type="match status" value="1"/>
</dbReference>
<evidence type="ECO:0000256" key="6">
    <source>
        <dbReference type="ARBA" id="ARBA00023136"/>
    </source>
</evidence>
<evidence type="ECO:0000256" key="1">
    <source>
        <dbReference type="ARBA" id="ARBA00004370"/>
    </source>
</evidence>
<comment type="similarity">
    <text evidence="2 10">Belongs to the outer membrane factor (OMF) (TC 1.B.17) family.</text>
</comment>
<accession>A0ABU8J6X9</accession>
<comment type="function">
    <text evidence="9">Could be involved in resistance to puromycin, acriflavine and tetraphenylarsonium chloride.</text>
</comment>
<dbReference type="InterPro" id="IPR003423">
    <property type="entry name" value="OMP_efflux"/>
</dbReference>
<evidence type="ECO:0000256" key="11">
    <source>
        <dbReference type="SAM" id="Coils"/>
    </source>
</evidence>
<dbReference type="Proteomes" id="UP001381174">
    <property type="component" value="Unassembled WGS sequence"/>
</dbReference>
<evidence type="ECO:0000256" key="2">
    <source>
        <dbReference type="ARBA" id="ARBA00007613"/>
    </source>
</evidence>
<dbReference type="Gene3D" id="2.20.200.10">
    <property type="entry name" value="Outer membrane efflux proteins (OEP)"/>
    <property type="match status" value="1"/>
</dbReference>
<keyword evidence="3 10" id="KW-1134">Transmembrane beta strand</keyword>